<evidence type="ECO:0000256" key="1">
    <source>
        <dbReference type="ARBA" id="ARBA00022857"/>
    </source>
</evidence>
<dbReference type="Gene3D" id="3.40.50.720">
    <property type="entry name" value="NAD(P)-binding Rossmann-like Domain"/>
    <property type="match status" value="1"/>
</dbReference>
<keyword evidence="1" id="KW-0521">NADP</keyword>
<dbReference type="SUPFAM" id="SSF51735">
    <property type="entry name" value="NAD(P)-binding Rossmann-fold domains"/>
    <property type="match status" value="1"/>
</dbReference>
<dbReference type="Pfam" id="PF00107">
    <property type="entry name" value="ADH_zinc_N"/>
    <property type="match status" value="1"/>
</dbReference>
<dbReference type="SMART" id="SM00829">
    <property type="entry name" value="PKS_ER"/>
    <property type="match status" value="1"/>
</dbReference>
<dbReference type="SUPFAM" id="SSF50129">
    <property type="entry name" value="GroES-like"/>
    <property type="match status" value="1"/>
</dbReference>
<dbReference type="PANTHER" id="PTHR44154">
    <property type="entry name" value="QUINONE OXIDOREDUCTASE"/>
    <property type="match status" value="1"/>
</dbReference>
<name>A0A941EH49_9ACTN</name>
<feature type="region of interest" description="Disordered" evidence="2">
    <location>
        <begin position="309"/>
        <end position="329"/>
    </location>
</feature>
<dbReference type="AlphaFoldDB" id="A0A941EH49"/>
<dbReference type="RefSeq" id="WP_212527034.1">
    <property type="nucleotide sequence ID" value="NZ_JAGSOG010000012.1"/>
</dbReference>
<comment type="caution">
    <text evidence="4">The sequence shown here is derived from an EMBL/GenBank/DDBJ whole genome shotgun (WGS) entry which is preliminary data.</text>
</comment>
<evidence type="ECO:0000256" key="2">
    <source>
        <dbReference type="SAM" id="MobiDB-lite"/>
    </source>
</evidence>
<dbReference type="Gene3D" id="3.90.180.10">
    <property type="entry name" value="Medium-chain alcohol dehydrogenases, catalytic domain"/>
    <property type="match status" value="1"/>
</dbReference>
<dbReference type="EMBL" id="JAGSOG010000012">
    <property type="protein sequence ID" value="MBR7832505.1"/>
    <property type="molecule type" value="Genomic_DNA"/>
</dbReference>
<reference evidence="4" key="1">
    <citation type="submission" date="2021-04" db="EMBL/GenBank/DDBJ databases">
        <title>Genome based classification of Actinospica acidithermotolerans sp. nov., an actinobacterium isolated from an Indonesian hot spring.</title>
        <authorList>
            <person name="Kusuma A.B."/>
            <person name="Putra K.E."/>
            <person name="Nafisah S."/>
            <person name="Loh J."/>
            <person name="Nouioui I."/>
            <person name="Goodfellow M."/>
        </authorList>
    </citation>
    <scope>NUCLEOTIDE SEQUENCE</scope>
    <source>
        <strain evidence="4">CSCA 57</strain>
    </source>
</reference>
<dbReference type="InterPro" id="IPR013154">
    <property type="entry name" value="ADH-like_N"/>
</dbReference>
<dbReference type="Proteomes" id="UP000675781">
    <property type="component" value="Unassembled WGS sequence"/>
</dbReference>
<accession>A0A941EH49</accession>
<dbReference type="InterPro" id="IPR013149">
    <property type="entry name" value="ADH-like_C"/>
</dbReference>
<dbReference type="InterPro" id="IPR011032">
    <property type="entry name" value="GroES-like_sf"/>
</dbReference>
<dbReference type="PANTHER" id="PTHR44154:SF1">
    <property type="entry name" value="QUINONE OXIDOREDUCTASE"/>
    <property type="match status" value="1"/>
</dbReference>
<evidence type="ECO:0000259" key="3">
    <source>
        <dbReference type="SMART" id="SM00829"/>
    </source>
</evidence>
<dbReference type="GO" id="GO:0016491">
    <property type="term" value="F:oxidoreductase activity"/>
    <property type="evidence" value="ECO:0007669"/>
    <property type="project" value="InterPro"/>
</dbReference>
<evidence type="ECO:0000313" key="5">
    <source>
        <dbReference type="Proteomes" id="UP000675781"/>
    </source>
</evidence>
<proteinExistence type="predicted"/>
<dbReference type="InterPro" id="IPR036291">
    <property type="entry name" value="NAD(P)-bd_dom_sf"/>
</dbReference>
<feature type="domain" description="Enoyl reductase (ER)" evidence="3">
    <location>
        <begin position="10"/>
        <end position="322"/>
    </location>
</feature>
<dbReference type="CDD" id="cd08253">
    <property type="entry name" value="zeta_crystallin"/>
    <property type="match status" value="1"/>
</dbReference>
<sequence>MRAAYIERLGAPEEIRYGHLPTPVPGPTDVLVRVEASTVNAVDTFLRSGVYRTPVPFPFVVGRDLVGTVEQAGPGVTDLRPGDRVWCNSLGHEGRQGAAADYAVAAQDRVYRLPPGVDPLEAVALGHPAATAYLGLFTHGGLSAGQDVLVLGAGGNVGGAMVAMAAEAGARVIAVASAADADHCLELGAAHALDYRAEDLYPRIARLCPQGVDLHLDCSGRNDLEAAARSLAWRGRIVLLAGVATTPVLPAGTLYMKDGSIRGFAISQATTGELADAARCINRLTAAGRLRPRALRRMALSEAAKAHRAVEEGGQHGHRYVLTVDETDE</sequence>
<organism evidence="4 5">
    <name type="scientific">Actinospica durhamensis</name>
    <dbReference type="NCBI Taxonomy" id="1508375"/>
    <lineage>
        <taxon>Bacteria</taxon>
        <taxon>Bacillati</taxon>
        <taxon>Actinomycetota</taxon>
        <taxon>Actinomycetes</taxon>
        <taxon>Catenulisporales</taxon>
        <taxon>Actinospicaceae</taxon>
        <taxon>Actinospica</taxon>
    </lineage>
</organism>
<gene>
    <name evidence="4" type="ORF">KDL01_04505</name>
</gene>
<keyword evidence="5" id="KW-1185">Reference proteome</keyword>
<evidence type="ECO:0000313" key="4">
    <source>
        <dbReference type="EMBL" id="MBR7832505.1"/>
    </source>
</evidence>
<dbReference type="Pfam" id="PF08240">
    <property type="entry name" value="ADH_N"/>
    <property type="match status" value="1"/>
</dbReference>
<protein>
    <submittedName>
        <fullName evidence="4">NADPH:quinone reductase</fullName>
    </submittedName>
</protein>
<dbReference type="InterPro" id="IPR051603">
    <property type="entry name" value="Zinc-ADH_QOR/CCCR"/>
</dbReference>
<dbReference type="InterPro" id="IPR020843">
    <property type="entry name" value="ER"/>
</dbReference>